<evidence type="ECO:0000313" key="3">
    <source>
        <dbReference type="EMBL" id="CAG9327999.1"/>
    </source>
</evidence>
<feature type="compositionally biased region" description="Low complexity" evidence="2">
    <location>
        <begin position="61"/>
        <end position="74"/>
    </location>
</feature>
<gene>
    <name evidence="3" type="ORF">BSTOLATCC_MIC44618</name>
</gene>
<accession>A0AAU9JQK7</accession>
<dbReference type="Proteomes" id="UP001162131">
    <property type="component" value="Unassembled WGS sequence"/>
</dbReference>
<comment type="caution">
    <text evidence="3">The sequence shown here is derived from an EMBL/GenBank/DDBJ whole genome shotgun (WGS) entry which is preliminary data.</text>
</comment>
<keyword evidence="1" id="KW-0175">Coiled coil</keyword>
<feature type="coiled-coil region" evidence="1">
    <location>
        <begin position="172"/>
        <end position="286"/>
    </location>
</feature>
<reference evidence="3" key="1">
    <citation type="submission" date="2021-09" db="EMBL/GenBank/DDBJ databases">
        <authorList>
            <consortium name="AG Swart"/>
            <person name="Singh M."/>
            <person name="Singh A."/>
            <person name="Seah K."/>
            <person name="Emmerich C."/>
        </authorList>
    </citation>
    <scope>NUCLEOTIDE SEQUENCE</scope>
    <source>
        <strain evidence="3">ATCC30299</strain>
    </source>
</reference>
<feature type="region of interest" description="Disordered" evidence="2">
    <location>
        <begin position="58"/>
        <end position="83"/>
    </location>
</feature>
<dbReference type="EMBL" id="CAJZBQ010000044">
    <property type="protein sequence ID" value="CAG9327999.1"/>
    <property type="molecule type" value="Genomic_DNA"/>
</dbReference>
<dbReference type="AlphaFoldDB" id="A0AAU9JQK7"/>
<evidence type="ECO:0000256" key="2">
    <source>
        <dbReference type="SAM" id="MobiDB-lite"/>
    </source>
</evidence>
<protein>
    <submittedName>
        <fullName evidence="3">Uncharacterized protein</fullName>
    </submittedName>
</protein>
<feature type="coiled-coil region" evidence="1">
    <location>
        <begin position="315"/>
        <end position="399"/>
    </location>
</feature>
<evidence type="ECO:0000313" key="4">
    <source>
        <dbReference type="Proteomes" id="UP001162131"/>
    </source>
</evidence>
<organism evidence="3 4">
    <name type="scientific">Blepharisma stoltei</name>
    <dbReference type="NCBI Taxonomy" id="1481888"/>
    <lineage>
        <taxon>Eukaryota</taxon>
        <taxon>Sar</taxon>
        <taxon>Alveolata</taxon>
        <taxon>Ciliophora</taxon>
        <taxon>Postciliodesmatophora</taxon>
        <taxon>Heterotrichea</taxon>
        <taxon>Heterotrichida</taxon>
        <taxon>Blepharismidae</taxon>
        <taxon>Blepharisma</taxon>
    </lineage>
</organism>
<sequence>MSKQINDYVIDGVIKSIRDTLHRHTGSISSDISHSPRSNMVSESYYGSNTSFEKPIRLPFQNSKSSQRPSSQNSRHTRTTYSMDMDWSSRPISKEHSPIASPSPVLLDESLENITTNQDNRSSISGLSYDSLHRFTPRLESIPQHNLDVTFKQQPFKEKQNQFFDNKENNSKMELEKLNDSKDKQIKDLELKLKEAANTNEDHKNEIWDLKKENKALQKDSEELTVLRGKLREMDQKLIVLEKEKDGLGSENLELKKKVKTIEIEANKLDNRNSNYFKEIEMIKNKYNENCDAFIALKKENLAIIEERDGYRKSSTELAEKCEKMSKEKYELEERITDLKRLLKERAELKYRNIDKLIEESQIKIGYFDERVKFLENENKQLKDRLAESQALLEIERNNSNISSLSIKAANRRSSSIGETTSPLSLSHLVKKSPLKKHSKSHLKRSTSSRLIKEIQDILSVNSISLLIPTIVDLAKSRSHNRRDRTAY</sequence>
<feature type="compositionally biased region" description="Low complexity" evidence="2">
    <location>
        <begin position="27"/>
        <end position="38"/>
    </location>
</feature>
<proteinExistence type="predicted"/>
<keyword evidence="4" id="KW-1185">Reference proteome</keyword>
<feature type="region of interest" description="Disordered" evidence="2">
    <location>
        <begin position="26"/>
        <end position="46"/>
    </location>
</feature>
<name>A0AAU9JQK7_9CILI</name>
<evidence type="ECO:0000256" key="1">
    <source>
        <dbReference type="SAM" id="Coils"/>
    </source>
</evidence>